<name>A0AAW1JPZ0_SAPOF</name>
<evidence type="ECO:0008006" key="3">
    <source>
        <dbReference type="Google" id="ProtNLM"/>
    </source>
</evidence>
<protein>
    <recommendedName>
        <fullName evidence="3">Pathogen-related protein</fullName>
    </recommendedName>
</protein>
<dbReference type="PANTHER" id="PTHR31723">
    <property type="entry name" value="PATHOGENESIS-RELATED FAMILY PROTEIN"/>
    <property type="match status" value="1"/>
</dbReference>
<dbReference type="PANTHER" id="PTHR31723:SF10">
    <property type="entry name" value="PATHOGEN-RELATED PROTEIN"/>
    <property type="match status" value="1"/>
</dbReference>
<dbReference type="SUPFAM" id="SSF54427">
    <property type="entry name" value="NTF2-like"/>
    <property type="match status" value="1"/>
</dbReference>
<organism evidence="1 2">
    <name type="scientific">Saponaria officinalis</name>
    <name type="common">Common soapwort</name>
    <name type="synonym">Lychnis saponaria</name>
    <dbReference type="NCBI Taxonomy" id="3572"/>
    <lineage>
        <taxon>Eukaryota</taxon>
        <taxon>Viridiplantae</taxon>
        <taxon>Streptophyta</taxon>
        <taxon>Embryophyta</taxon>
        <taxon>Tracheophyta</taxon>
        <taxon>Spermatophyta</taxon>
        <taxon>Magnoliopsida</taxon>
        <taxon>eudicotyledons</taxon>
        <taxon>Gunneridae</taxon>
        <taxon>Pentapetalae</taxon>
        <taxon>Caryophyllales</taxon>
        <taxon>Caryophyllaceae</taxon>
        <taxon>Caryophylleae</taxon>
        <taxon>Saponaria</taxon>
    </lineage>
</organism>
<sequence length="238" mass="27057">MEGENKYRSFLYGEGEKNTTWVHGTTPNFDLVDKLFEEGRTQEWPLGSIEEKVQRLVKTMEMELFHKANPMDYKAIDPSRFTMAVNGRKPFTLSELSQLGGGYNGFMQTSLPEELRLYDPSKETRESAHELFTTAFPRGFAFEIFQVYSGPPVIAYKFRHWAHMEGPFKGYPPTGELVEFFGVGIFEVDEQMRVVKVEFFYDRGELLGALMKGGKDVSGSPDDMQAGCPFLGNSGHKN</sequence>
<dbReference type="InterPro" id="IPR032710">
    <property type="entry name" value="NTF2-like_dom_sf"/>
</dbReference>
<accession>A0AAW1JPZ0</accession>
<comment type="caution">
    <text evidence="1">The sequence shown here is derived from an EMBL/GenBank/DDBJ whole genome shotgun (WGS) entry which is preliminary data.</text>
</comment>
<keyword evidence="2" id="KW-1185">Reference proteome</keyword>
<dbReference type="AlphaFoldDB" id="A0AAW1JPZ0"/>
<reference evidence="1" key="1">
    <citation type="submission" date="2024-03" db="EMBL/GenBank/DDBJ databases">
        <title>WGS assembly of Saponaria officinalis var. Norfolk2.</title>
        <authorList>
            <person name="Jenkins J."/>
            <person name="Shu S."/>
            <person name="Grimwood J."/>
            <person name="Barry K."/>
            <person name="Goodstein D."/>
            <person name="Schmutz J."/>
            <person name="Leebens-Mack J."/>
            <person name="Osbourn A."/>
        </authorList>
    </citation>
    <scope>NUCLEOTIDE SEQUENCE [LARGE SCALE GENOMIC DNA]</scope>
    <source>
        <strain evidence="1">JIC</strain>
    </source>
</reference>
<proteinExistence type="predicted"/>
<dbReference type="EMBL" id="JBDFQZ010000007">
    <property type="protein sequence ID" value="KAK9707229.1"/>
    <property type="molecule type" value="Genomic_DNA"/>
</dbReference>
<evidence type="ECO:0000313" key="1">
    <source>
        <dbReference type="EMBL" id="KAK9707229.1"/>
    </source>
</evidence>
<dbReference type="Gene3D" id="3.10.450.50">
    <property type="match status" value="1"/>
</dbReference>
<dbReference type="Proteomes" id="UP001443914">
    <property type="component" value="Unassembled WGS sequence"/>
</dbReference>
<evidence type="ECO:0000313" key="2">
    <source>
        <dbReference type="Proteomes" id="UP001443914"/>
    </source>
</evidence>
<gene>
    <name evidence="1" type="ORF">RND81_07G181600</name>
</gene>
<dbReference type="InterPro" id="IPR053218">
    <property type="entry name" value="Pathogen-related_defense"/>
</dbReference>